<evidence type="ECO:0000256" key="2">
    <source>
        <dbReference type="ARBA" id="ARBA00001966"/>
    </source>
</evidence>
<evidence type="ECO:0000256" key="1">
    <source>
        <dbReference type="ARBA" id="ARBA00000085"/>
    </source>
</evidence>
<keyword evidence="15" id="KW-0479">Metal-binding</keyword>
<feature type="domain" description="Histidine kinase/HSP90-like ATPase" evidence="19">
    <location>
        <begin position="344"/>
        <end position="437"/>
    </location>
</feature>
<evidence type="ECO:0000256" key="16">
    <source>
        <dbReference type="ARBA" id="ARBA00024827"/>
    </source>
</evidence>
<comment type="subcellular location">
    <subcellularLocation>
        <location evidence="3">Cytoplasm</location>
    </subcellularLocation>
</comment>
<evidence type="ECO:0000256" key="18">
    <source>
        <dbReference type="SAM" id="Phobius"/>
    </source>
</evidence>
<dbReference type="Gene3D" id="1.20.5.1930">
    <property type="match status" value="1"/>
</dbReference>
<evidence type="ECO:0000256" key="15">
    <source>
        <dbReference type="ARBA" id="ARBA00023014"/>
    </source>
</evidence>
<dbReference type="InterPro" id="IPR019247">
    <property type="entry name" value="Histidine_kinase_BarA_N"/>
</dbReference>
<evidence type="ECO:0000256" key="6">
    <source>
        <dbReference type="ARBA" id="ARBA00022485"/>
    </source>
</evidence>
<keyword evidence="15" id="KW-0411">Iron-sulfur</keyword>
<organism evidence="20 21">
    <name type="scientific">Pseudoduganella albidiflava</name>
    <dbReference type="NCBI Taxonomy" id="321983"/>
    <lineage>
        <taxon>Bacteria</taxon>
        <taxon>Pseudomonadati</taxon>
        <taxon>Pseudomonadota</taxon>
        <taxon>Betaproteobacteria</taxon>
        <taxon>Burkholderiales</taxon>
        <taxon>Oxalobacteraceae</taxon>
        <taxon>Telluria group</taxon>
        <taxon>Pseudoduganella</taxon>
    </lineage>
</organism>
<keyword evidence="7" id="KW-0963">Cytoplasm</keyword>
<dbReference type="SUPFAM" id="SSF55874">
    <property type="entry name" value="ATPase domain of HSP90 chaperone/DNA topoisomerase II/histidine kinase"/>
    <property type="match status" value="1"/>
</dbReference>
<gene>
    <name evidence="20" type="ORF">EYF70_05680</name>
</gene>
<evidence type="ECO:0000256" key="12">
    <source>
        <dbReference type="ARBA" id="ARBA00022840"/>
    </source>
</evidence>
<dbReference type="InterPro" id="IPR004358">
    <property type="entry name" value="Sig_transdc_His_kin-like_C"/>
</dbReference>
<dbReference type="PANTHER" id="PTHR24421">
    <property type="entry name" value="NITRATE/NITRITE SENSOR PROTEIN NARX-RELATED"/>
    <property type="match status" value="1"/>
</dbReference>
<evidence type="ECO:0000256" key="3">
    <source>
        <dbReference type="ARBA" id="ARBA00004496"/>
    </source>
</evidence>
<evidence type="ECO:0000256" key="5">
    <source>
        <dbReference type="ARBA" id="ARBA00017322"/>
    </source>
</evidence>
<accession>A0ABX5RRJ6</accession>
<evidence type="ECO:0000256" key="17">
    <source>
        <dbReference type="ARBA" id="ARBA00030800"/>
    </source>
</evidence>
<keyword evidence="18" id="KW-0472">Membrane</keyword>
<evidence type="ECO:0000256" key="7">
    <source>
        <dbReference type="ARBA" id="ARBA00022490"/>
    </source>
</evidence>
<keyword evidence="11 20" id="KW-0418">Kinase</keyword>
<comment type="function">
    <text evidence="16">Member of the two-component regulatory system NreB/NreC involved in the control of dissimilatory nitrate/nitrite reduction in response to oxygen. NreB functions as a direct oxygen sensor histidine kinase which is autophosphorylated, in the absence of oxygen, probably at the conserved histidine residue, and transfers its phosphate group probably to a conserved aspartate residue of NreC. NreB/NreC activates the expression of the nitrate (narGHJI) and nitrite (nir) reductase operons, as well as the putative nitrate transporter gene narT.</text>
</comment>
<evidence type="ECO:0000256" key="8">
    <source>
        <dbReference type="ARBA" id="ARBA00022553"/>
    </source>
</evidence>
<keyword evidence="6" id="KW-0004">4Fe-4S</keyword>
<feature type="transmembrane region" description="Helical" evidence="18">
    <location>
        <begin position="178"/>
        <end position="197"/>
    </location>
</feature>
<dbReference type="InterPro" id="IPR050482">
    <property type="entry name" value="Sensor_HK_TwoCompSys"/>
</dbReference>
<comment type="cofactor">
    <cofactor evidence="2">
        <name>[4Fe-4S] cluster</name>
        <dbReference type="ChEBI" id="CHEBI:49883"/>
    </cofactor>
</comment>
<dbReference type="EC" id="2.7.13.3" evidence="4"/>
<keyword evidence="9" id="KW-0808">Transferase</keyword>
<evidence type="ECO:0000313" key="20">
    <source>
        <dbReference type="EMBL" id="QBI00395.1"/>
    </source>
</evidence>
<dbReference type="Pfam" id="PF07730">
    <property type="entry name" value="HisKA_3"/>
    <property type="match status" value="1"/>
</dbReference>
<dbReference type="GO" id="GO:0016301">
    <property type="term" value="F:kinase activity"/>
    <property type="evidence" value="ECO:0007669"/>
    <property type="project" value="UniProtKB-KW"/>
</dbReference>
<dbReference type="PANTHER" id="PTHR24421:SF10">
    <property type="entry name" value="NITRATE_NITRITE SENSOR PROTEIN NARQ"/>
    <property type="match status" value="1"/>
</dbReference>
<protein>
    <recommendedName>
        <fullName evidence="5">Oxygen sensor histidine kinase NreB</fullName>
        <ecNumber evidence="4">2.7.13.3</ecNumber>
    </recommendedName>
    <alternativeName>
        <fullName evidence="17">Nitrogen regulation protein B</fullName>
    </alternativeName>
</protein>
<keyword evidence="18" id="KW-1133">Transmembrane helix</keyword>
<name>A0ABX5RRJ6_9BURK</name>
<dbReference type="Pfam" id="PF02518">
    <property type="entry name" value="HATPase_c"/>
    <property type="match status" value="1"/>
</dbReference>
<reference evidence="20 21" key="1">
    <citation type="submission" date="2019-02" db="EMBL/GenBank/DDBJ databases">
        <title>Draft Genome Sequences of Six Type Strains of the Genus Massilia.</title>
        <authorList>
            <person name="Miess H."/>
            <person name="Frediansyhah A."/>
            <person name="Gross H."/>
        </authorList>
    </citation>
    <scope>NUCLEOTIDE SEQUENCE [LARGE SCALE GENOMIC DNA]</scope>
    <source>
        <strain evidence="20 21">DSM 17472</strain>
    </source>
</reference>
<proteinExistence type="predicted"/>
<evidence type="ECO:0000256" key="13">
    <source>
        <dbReference type="ARBA" id="ARBA00023004"/>
    </source>
</evidence>
<comment type="catalytic activity">
    <reaction evidence="1">
        <text>ATP + protein L-histidine = ADP + protein N-phospho-L-histidine.</text>
        <dbReference type="EC" id="2.7.13.3"/>
    </reaction>
</comment>
<keyword evidence="14" id="KW-0902">Two-component regulatory system</keyword>
<evidence type="ECO:0000256" key="11">
    <source>
        <dbReference type="ARBA" id="ARBA00022777"/>
    </source>
</evidence>
<feature type="transmembrane region" description="Helical" evidence="18">
    <location>
        <begin position="20"/>
        <end position="39"/>
    </location>
</feature>
<keyword evidence="12" id="KW-0067">ATP-binding</keyword>
<evidence type="ECO:0000256" key="4">
    <source>
        <dbReference type="ARBA" id="ARBA00012438"/>
    </source>
</evidence>
<dbReference type="Gene3D" id="3.30.565.10">
    <property type="entry name" value="Histidine kinase-like ATPase, C-terminal domain"/>
    <property type="match status" value="1"/>
</dbReference>
<keyword evidence="21" id="KW-1185">Reference proteome</keyword>
<evidence type="ECO:0000313" key="21">
    <source>
        <dbReference type="Proteomes" id="UP000292307"/>
    </source>
</evidence>
<evidence type="ECO:0000259" key="19">
    <source>
        <dbReference type="SMART" id="SM00387"/>
    </source>
</evidence>
<dbReference type="EMBL" id="CP036401">
    <property type="protein sequence ID" value="QBI00395.1"/>
    <property type="molecule type" value="Genomic_DNA"/>
</dbReference>
<evidence type="ECO:0000256" key="10">
    <source>
        <dbReference type="ARBA" id="ARBA00022741"/>
    </source>
</evidence>
<dbReference type="Pfam" id="PF09984">
    <property type="entry name" value="sCache_4"/>
    <property type="match status" value="1"/>
</dbReference>
<dbReference type="InterPro" id="IPR011712">
    <property type="entry name" value="Sig_transdc_His_kin_sub3_dim/P"/>
</dbReference>
<keyword evidence="13" id="KW-0408">Iron</keyword>
<dbReference type="SMART" id="SM00387">
    <property type="entry name" value="HATPase_c"/>
    <property type="match status" value="1"/>
</dbReference>
<dbReference type="InterPro" id="IPR036890">
    <property type="entry name" value="HATPase_C_sf"/>
</dbReference>
<dbReference type="InterPro" id="IPR003594">
    <property type="entry name" value="HATPase_dom"/>
</dbReference>
<evidence type="ECO:0000256" key="14">
    <source>
        <dbReference type="ARBA" id="ARBA00023012"/>
    </source>
</evidence>
<keyword evidence="10" id="KW-0547">Nucleotide-binding</keyword>
<keyword evidence="18" id="KW-0812">Transmembrane</keyword>
<dbReference type="PRINTS" id="PR00344">
    <property type="entry name" value="BCTRLSENSOR"/>
</dbReference>
<dbReference type="Proteomes" id="UP000292307">
    <property type="component" value="Chromosome"/>
</dbReference>
<keyword evidence="8" id="KW-0597">Phosphoprotein</keyword>
<sequence>MLAFLRRHWRLGWNLRTRLLAITLAPLVALCLSLLWFSYQSRQDEVRAELAERGTLLARVLADSSEYAVISGQYDELRRSVRGVLQTDTAIREVALFDARRRELVRLRGRATGAPEGRYYEAAVLKRLVWLNMRAPDGRVVFGAANGAPRPAFETVGYVQVRMTPDAMLARQAARFRLELLAAALGLVLCGALAWRLSEGFDTSLQASMQALRDADAEKRRLLRRLNTAVEHERQSIALEIHDELNASLIAVRLESQRIASLAGQAAPAEVAQEIARRATSVTQLALGLYNNGRALVRRLRPEVLDMLGLRGAVEEMVRQVGDSQPDCRFDCRIEGDMAGVEPELAISAYRIIQEALSNIVKHAGARHASVALARHGDALDIEVRDDGVGLPGVRTDGIGIAGMRERVHAVSGSFAIGSGGEDGGGGTRIAIRLPLG</sequence>
<evidence type="ECO:0000256" key="9">
    <source>
        <dbReference type="ARBA" id="ARBA00022679"/>
    </source>
</evidence>
<dbReference type="RefSeq" id="WP_131144534.1">
    <property type="nucleotide sequence ID" value="NZ_BMWV01000009.1"/>
</dbReference>
<dbReference type="CDD" id="cd16917">
    <property type="entry name" value="HATPase_UhpB-NarQ-NarX-like"/>
    <property type="match status" value="1"/>
</dbReference>